<evidence type="ECO:0000313" key="2">
    <source>
        <dbReference type="Proteomes" id="UP000679247"/>
    </source>
</evidence>
<protein>
    <submittedName>
        <fullName evidence="1">Uncharacterized protein</fullName>
    </submittedName>
</protein>
<name>A0ABX8FFZ9_9BACI</name>
<dbReference type="Gene3D" id="3.90.320.10">
    <property type="match status" value="1"/>
</dbReference>
<proteinExistence type="predicted"/>
<keyword evidence="2" id="KW-1185">Reference proteome</keyword>
<reference evidence="1 2" key="1">
    <citation type="submission" date="2021-03" db="EMBL/GenBank/DDBJ databases">
        <title>The first data on the complete genome of the tetrodotoxin-producing bacterium.</title>
        <authorList>
            <person name="Melnikova D.I."/>
            <person name="Nijland R."/>
            <person name="Magarlamov T.Y."/>
        </authorList>
    </citation>
    <scope>NUCLEOTIDE SEQUENCE [LARGE SCALE GENOMIC DNA]</scope>
    <source>
        <strain evidence="1 2">1839</strain>
    </source>
</reference>
<gene>
    <name evidence="1" type="ORF">J1899_07920</name>
</gene>
<dbReference type="EMBL" id="CP071709">
    <property type="protein sequence ID" value="QVY62959.1"/>
    <property type="molecule type" value="Genomic_DNA"/>
</dbReference>
<evidence type="ECO:0000313" key="1">
    <source>
        <dbReference type="EMBL" id="QVY62959.1"/>
    </source>
</evidence>
<organism evidence="1 2">
    <name type="scientific">Cytobacillus gottheilii</name>
    <dbReference type="NCBI Taxonomy" id="859144"/>
    <lineage>
        <taxon>Bacteria</taxon>
        <taxon>Bacillati</taxon>
        <taxon>Bacillota</taxon>
        <taxon>Bacilli</taxon>
        <taxon>Bacillales</taxon>
        <taxon>Bacillaceae</taxon>
        <taxon>Cytobacillus</taxon>
    </lineage>
</organism>
<sequence length="341" mass="40470">MTQILAEQIAQDFIEFLDEFHRYPQPYDDEMDAEFYEQYARVLHEQLEEKDGWKKYLYGPDGTKRPTFAPSSAGKDERQLYAKAIYGRKGQDERPPNRNQRDWTGLGSQVGAYIQREVMLAERHFEKLTGKAPRFRFERTDRGEPAFEHFVKKIHEVEHNGEKFGLNGLPDGILHYITDDGEILRVGLEVKSFQKSYTEFKKQDKAKLDHELQTHVYNEMYDLDYTIIVYHLTYGADWEYEFGRTKAFGRYFPKESRVELLDKFARVTKAWRTKTPPAIELEGWKYNDYKTAIAKEMDDEEFELLKAQVRRAQRSNLPAWKKAAFYDAFEFIKEVREKEAE</sequence>
<dbReference type="InterPro" id="IPR011604">
    <property type="entry name" value="PDDEXK-like_dom_sf"/>
</dbReference>
<dbReference type="RefSeq" id="WP_214478323.1">
    <property type="nucleotide sequence ID" value="NZ_CP071709.1"/>
</dbReference>
<accession>A0ABX8FFZ9</accession>
<dbReference type="Proteomes" id="UP000679247">
    <property type="component" value="Chromosome"/>
</dbReference>